<accession>A0ABD3QQ55</accession>
<evidence type="ECO:0000256" key="3">
    <source>
        <dbReference type="ARBA" id="ARBA00023274"/>
    </source>
</evidence>
<dbReference type="Gene3D" id="3.30.190.20">
    <property type="match status" value="1"/>
</dbReference>
<keyword evidence="6" id="KW-1185">Reference proteome</keyword>
<dbReference type="AlphaFoldDB" id="A0ABD3QQ55"/>
<keyword evidence="3 4" id="KW-0687">Ribonucleoprotein</keyword>
<sequence>MSSVLLSVSKLRPPIVPITHQRTYITRAHPTPTPQIPIREAITALLSDMDARHEFRKTRWENNKEKRVQQRVEYLTQRGKPSHPSAEEVKAQASNEEYRRMDESLSIALQLNLDPRKPGQSLRGSLSLPHGNGKKFAVAVFTDDDALAQKALEQGAIAAGGSSVIESIKNGTLSLTSIDRCITTPEMMPELSSVARLLGPRGLMPNPKLNTIQPKESILETLASQQSGISNYRTDKEGIVRIGIGKGSFGVDKLTDNVRELMNEIQAVKPDQFGKGKKGSGKGSSKGTKYYLKAHLSTTQGKRSVLVDLRTIDPTSVFFMNDPDTV</sequence>
<dbReference type="PANTHER" id="PTHR36427:SF3">
    <property type="entry name" value="LARGE RIBOSOMAL SUBUNIT PROTEIN UL1M"/>
    <property type="match status" value="1"/>
</dbReference>
<evidence type="ECO:0000256" key="1">
    <source>
        <dbReference type="ARBA" id="ARBA00010531"/>
    </source>
</evidence>
<evidence type="ECO:0000313" key="6">
    <source>
        <dbReference type="Proteomes" id="UP001530400"/>
    </source>
</evidence>
<keyword evidence="2 4" id="KW-0689">Ribosomal protein</keyword>
<reference evidence="5 6" key="1">
    <citation type="submission" date="2024-10" db="EMBL/GenBank/DDBJ databases">
        <title>Updated reference genomes for cyclostephanoid diatoms.</title>
        <authorList>
            <person name="Roberts W.R."/>
            <person name="Alverson A.J."/>
        </authorList>
    </citation>
    <scope>NUCLEOTIDE SEQUENCE [LARGE SCALE GENOMIC DNA]</scope>
    <source>
        <strain evidence="5 6">AJA010-31</strain>
    </source>
</reference>
<dbReference type="InterPro" id="IPR023674">
    <property type="entry name" value="Ribosomal_uL1-like"/>
</dbReference>
<dbReference type="Proteomes" id="UP001530400">
    <property type="component" value="Unassembled WGS sequence"/>
</dbReference>
<dbReference type="GO" id="GO:0005840">
    <property type="term" value="C:ribosome"/>
    <property type="evidence" value="ECO:0007669"/>
    <property type="project" value="UniProtKB-KW"/>
</dbReference>
<proteinExistence type="inferred from homology"/>
<comment type="caution">
    <text evidence="5">The sequence shown here is derived from an EMBL/GenBank/DDBJ whole genome shotgun (WGS) entry which is preliminary data.</text>
</comment>
<evidence type="ECO:0000256" key="2">
    <source>
        <dbReference type="ARBA" id="ARBA00022980"/>
    </source>
</evidence>
<organism evidence="5 6">
    <name type="scientific">Cyclotella atomus</name>
    <dbReference type="NCBI Taxonomy" id="382360"/>
    <lineage>
        <taxon>Eukaryota</taxon>
        <taxon>Sar</taxon>
        <taxon>Stramenopiles</taxon>
        <taxon>Ochrophyta</taxon>
        <taxon>Bacillariophyta</taxon>
        <taxon>Coscinodiscophyceae</taxon>
        <taxon>Thalassiosirophycidae</taxon>
        <taxon>Stephanodiscales</taxon>
        <taxon>Stephanodiscaceae</taxon>
        <taxon>Cyclotella</taxon>
    </lineage>
</organism>
<gene>
    <name evidence="5" type="ORF">ACHAWO_004750</name>
</gene>
<name>A0ABD3QQ55_9STRA</name>
<dbReference type="SUPFAM" id="SSF56808">
    <property type="entry name" value="Ribosomal protein L1"/>
    <property type="match status" value="1"/>
</dbReference>
<evidence type="ECO:0000256" key="4">
    <source>
        <dbReference type="RuleBase" id="RU000659"/>
    </source>
</evidence>
<dbReference type="Pfam" id="PF00687">
    <property type="entry name" value="Ribosomal_L1"/>
    <property type="match status" value="1"/>
</dbReference>
<dbReference type="CDD" id="cd00403">
    <property type="entry name" value="Ribosomal_L1"/>
    <property type="match status" value="1"/>
</dbReference>
<dbReference type="InterPro" id="IPR028364">
    <property type="entry name" value="Ribosomal_uL1/biogenesis"/>
</dbReference>
<protein>
    <recommendedName>
        <fullName evidence="4">Ribosomal protein</fullName>
    </recommendedName>
</protein>
<dbReference type="Gene3D" id="3.40.50.790">
    <property type="match status" value="1"/>
</dbReference>
<dbReference type="InterPro" id="IPR016095">
    <property type="entry name" value="Ribosomal_uL1_3-a/b-sand"/>
</dbReference>
<dbReference type="EMBL" id="JALLPJ020000101">
    <property type="protein sequence ID" value="KAL3802448.1"/>
    <property type="molecule type" value="Genomic_DNA"/>
</dbReference>
<dbReference type="PROSITE" id="PS01199">
    <property type="entry name" value="RIBOSOMAL_L1"/>
    <property type="match status" value="1"/>
</dbReference>
<dbReference type="FunFam" id="3.40.50.790:FF:000001">
    <property type="entry name" value="50S ribosomal protein L1"/>
    <property type="match status" value="1"/>
</dbReference>
<dbReference type="GO" id="GO:1990904">
    <property type="term" value="C:ribonucleoprotein complex"/>
    <property type="evidence" value="ECO:0007669"/>
    <property type="project" value="UniProtKB-KW"/>
</dbReference>
<evidence type="ECO:0000313" key="5">
    <source>
        <dbReference type="EMBL" id="KAL3802448.1"/>
    </source>
</evidence>
<dbReference type="PANTHER" id="PTHR36427">
    <property type="entry name" value="54S RIBOSOMAL PROTEIN L1, MITOCHONDRIAL"/>
    <property type="match status" value="1"/>
</dbReference>
<dbReference type="InterPro" id="IPR023673">
    <property type="entry name" value="Ribosomal_uL1_CS"/>
</dbReference>
<comment type="similarity">
    <text evidence="1 4">Belongs to the universal ribosomal protein uL1 family.</text>
</comment>